<evidence type="ECO:0000256" key="6">
    <source>
        <dbReference type="ARBA" id="ARBA00035258"/>
    </source>
</evidence>
<dbReference type="AlphaFoldDB" id="A0A0M3DHD6"/>
<organism evidence="10 11">
    <name type="scientific">Paraclostridium benzoelyticum</name>
    <dbReference type="NCBI Taxonomy" id="1629550"/>
    <lineage>
        <taxon>Bacteria</taxon>
        <taxon>Bacillati</taxon>
        <taxon>Bacillota</taxon>
        <taxon>Clostridia</taxon>
        <taxon>Peptostreptococcales</taxon>
        <taxon>Peptostreptococcaceae</taxon>
        <taxon>Paraclostridium</taxon>
    </lineage>
</organism>
<dbReference type="Gene3D" id="3.30.1490.10">
    <property type="match status" value="1"/>
</dbReference>
<sequence length="132" mass="14615">MTMTDPIADMLTRIRNANMVKHETVDVPASNMKKELARILLEEGFIRGYDVIEDGKQGIIRIQLKYGQIGERVITGLKRISKPGMRVYAAKEELPKVLNGLGISIISTSKGILTDKQARNAGVGGEVICYVW</sequence>
<dbReference type="PANTHER" id="PTHR11758">
    <property type="entry name" value="40S RIBOSOMAL PROTEIN S15A"/>
    <property type="match status" value="1"/>
</dbReference>
<evidence type="ECO:0000256" key="1">
    <source>
        <dbReference type="ARBA" id="ARBA00006471"/>
    </source>
</evidence>
<evidence type="ECO:0000256" key="8">
    <source>
        <dbReference type="HAMAP-Rule" id="MF_01302"/>
    </source>
</evidence>
<evidence type="ECO:0000256" key="2">
    <source>
        <dbReference type="ARBA" id="ARBA00022730"/>
    </source>
</evidence>
<evidence type="ECO:0000256" key="5">
    <source>
        <dbReference type="ARBA" id="ARBA00023274"/>
    </source>
</evidence>
<name>A0A0M3DHD6_9FIRM</name>
<dbReference type="PROSITE" id="PS00053">
    <property type="entry name" value="RIBOSOMAL_S8"/>
    <property type="match status" value="1"/>
</dbReference>
<dbReference type="NCBIfam" id="NF001109">
    <property type="entry name" value="PRK00136.1"/>
    <property type="match status" value="1"/>
</dbReference>
<dbReference type="Proteomes" id="UP000034407">
    <property type="component" value="Unassembled WGS sequence"/>
</dbReference>
<dbReference type="RefSeq" id="WP_021428203.1">
    <property type="nucleotide sequence ID" value="NZ_JBCLWQ010000002.1"/>
</dbReference>
<dbReference type="GO" id="GO:0006412">
    <property type="term" value="P:translation"/>
    <property type="evidence" value="ECO:0007669"/>
    <property type="project" value="UniProtKB-UniRule"/>
</dbReference>
<evidence type="ECO:0000313" key="10">
    <source>
        <dbReference type="EMBL" id="KKY00807.1"/>
    </source>
</evidence>
<keyword evidence="5 8" id="KW-0687">Ribonucleoprotein</keyword>
<evidence type="ECO:0000313" key="11">
    <source>
        <dbReference type="Proteomes" id="UP000034407"/>
    </source>
</evidence>
<dbReference type="InterPro" id="IPR047863">
    <property type="entry name" value="Ribosomal_uS8_CS"/>
</dbReference>
<comment type="caution">
    <text evidence="10">The sequence shown here is derived from an EMBL/GenBank/DDBJ whole genome shotgun (WGS) entry which is preliminary data.</text>
</comment>
<comment type="subunit">
    <text evidence="7 8">Part of the 30S ribosomal subunit. Contacts proteins S5 and S12.</text>
</comment>
<evidence type="ECO:0000256" key="4">
    <source>
        <dbReference type="ARBA" id="ARBA00022980"/>
    </source>
</evidence>
<evidence type="ECO:0000256" key="9">
    <source>
        <dbReference type="RuleBase" id="RU003660"/>
    </source>
</evidence>
<dbReference type="InterPro" id="IPR035987">
    <property type="entry name" value="Ribosomal_uS8_sf"/>
</dbReference>
<proteinExistence type="inferred from homology"/>
<evidence type="ECO:0000256" key="3">
    <source>
        <dbReference type="ARBA" id="ARBA00022884"/>
    </source>
</evidence>
<keyword evidence="11" id="KW-1185">Reference proteome</keyword>
<dbReference type="GO" id="GO:1990904">
    <property type="term" value="C:ribonucleoprotein complex"/>
    <property type="evidence" value="ECO:0007669"/>
    <property type="project" value="UniProtKB-KW"/>
</dbReference>
<dbReference type="GO" id="GO:0019843">
    <property type="term" value="F:rRNA binding"/>
    <property type="evidence" value="ECO:0007669"/>
    <property type="project" value="UniProtKB-UniRule"/>
</dbReference>
<reference evidence="10 11" key="1">
    <citation type="submission" date="2015-04" db="EMBL/GenBank/DDBJ databases">
        <title>Microcin producing Clostridium sp. JC272T.</title>
        <authorList>
            <person name="Jyothsna T."/>
            <person name="Sasikala C."/>
            <person name="Ramana C."/>
        </authorList>
    </citation>
    <scope>NUCLEOTIDE SEQUENCE [LARGE SCALE GENOMIC DNA]</scope>
    <source>
        <strain evidence="10 11">JC272</strain>
    </source>
</reference>
<dbReference type="GO" id="GO:0005737">
    <property type="term" value="C:cytoplasm"/>
    <property type="evidence" value="ECO:0007669"/>
    <property type="project" value="UniProtKB-ARBA"/>
</dbReference>
<dbReference type="GO" id="GO:0003735">
    <property type="term" value="F:structural constituent of ribosome"/>
    <property type="evidence" value="ECO:0007669"/>
    <property type="project" value="InterPro"/>
</dbReference>
<evidence type="ECO:0000256" key="7">
    <source>
        <dbReference type="ARBA" id="ARBA00046740"/>
    </source>
</evidence>
<gene>
    <name evidence="8" type="primary">rpsH</name>
    <name evidence="10" type="ORF">VN21_12170</name>
</gene>
<dbReference type="PATRIC" id="fig|1629550.3.peg.1900"/>
<keyword evidence="3 8" id="KW-0694">RNA-binding</keyword>
<dbReference type="GO" id="GO:0005840">
    <property type="term" value="C:ribosome"/>
    <property type="evidence" value="ECO:0007669"/>
    <property type="project" value="UniProtKB-KW"/>
</dbReference>
<dbReference type="FunFam" id="3.30.1370.30:FF:000002">
    <property type="entry name" value="30S ribosomal protein S8"/>
    <property type="match status" value="1"/>
</dbReference>
<protein>
    <recommendedName>
        <fullName evidence="6 8">Small ribosomal subunit protein uS8</fullName>
    </recommendedName>
</protein>
<dbReference type="OrthoDB" id="9802617at2"/>
<dbReference type="EMBL" id="LBBT01000241">
    <property type="protein sequence ID" value="KKY00807.1"/>
    <property type="molecule type" value="Genomic_DNA"/>
</dbReference>
<dbReference type="HAMAP" id="MF_01302_B">
    <property type="entry name" value="Ribosomal_uS8_B"/>
    <property type="match status" value="1"/>
</dbReference>
<keyword evidence="2 8" id="KW-0699">rRNA-binding</keyword>
<dbReference type="InterPro" id="IPR000630">
    <property type="entry name" value="Ribosomal_uS8"/>
</dbReference>
<dbReference type="Pfam" id="PF00410">
    <property type="entry name" value="Ribosomal_S8"/>
    <property type="match status" value="1"/>
</dbReference>
<comment type="function">
    <text evidence="8">One of the primary rRNA binding proteins, it binds directly to 16S rRNA central domain where it helps coordinate assembly of the platform of the 30S subunit.</text>
</comment>
<dbReference type="SUPFAM" id="SSF56047">
    <property type="entry name" value="Ribosomal protein S8"/>
    <property type="match status" value="1"/>
</dbReference>
<comment type="similarity">
    <text evidence="1 8 9">Belongs to the universal ribosomal protein uS8 family.</text>
</comment>
<dbReference type="FunFam" id="3.30.1490.10:FF:000001">
    <property type="entry name" value="30S ribosomal protein S8"/>
    <property type="match status" value="1"/>
</dbReference>
<accession>A0A0M3DHD6</accession>
<dbReference type="Gene3D" id="3.30.1370.30">
    <property type="match status" value="1"/>
</dbReference>
<keyword evidence="4 8" id="KW-0689">Ribosomal protein</keyword>